<dbReference type="AlphaFoldDB" id="A0A2A9NNW1"/>
<organism evidence="3 4">
    <name type="scientific">Amanita thiersii Skay4041</name>
    <dbReference type="NCBI Taxonomy" id="703135"/>
    <lineage>
        <taxon>Eukaryota</taxon>
        <taxon>Fungi</taxon>
        <taxon>Dikarya</taxon>
        <taxon>Basidiomycota</taxon>
        <taxon>Agaricomycotina</taxon>
        <taxon>Agaricomycetes</taxon>
        <taxon>Agaricomycetidae</taxon>
        <taxon>Agaricales</taxon>
        <taxon>Pluteineae</taxon>
        <taxon>Amanitaceae</taxon>
        <taxon>Amanita</taxon>
    </lineage>
</organism>
<name>A0A2A9NNW1_9AGAR</name>
<sequence length="594" mass="67817">MCEAWKSEIDNLLLFAGLFSGVVTPFTIQSFNWLKPDLTTQSVNLLERISRQLNEEVLPSLEPFATPTPSWEVVRINILWFLTLTLSLATAFIGILCIQWIRHYQSRIDANNHKDAISLRQMRYDGLLWWKVPEVLATLQFMLQTALILFCVGILELLWMLDKRAAIPITIVVGLTLAAIGLTSAIPVAQFLFYTGHRAVPQCPYKSPLSWLYSRGFVRFLHWLMIVIEGIFLSSKSLLPHTNRSVAKRTNSKASSHNKYRFRSKLGMVSRHQSWAEQDVSWYHLTDSKSKSSPIRDKADVPDALVNALTWINKTFSQSVDVVHTLYHCIVDLPPHIATRVISKLHPPGMEVLENKLIDLEPSGFTKEDEGTASHTRNDALLAIYCQKYVQVHGSLVSPTAKAYVRLLRHSNNPELLERLDFPDYLTKSTLNGSSEAIVNVISAVGVSLERDTLPRSHLECLFVFAAVSLKLTAESSSIMRLKHVVKETFNRCEIWVFHHRSTSRVGERDRKDACYKALLKLYDTLDDDPHHITPIFHQLLDDDDSDDANVFLMQCIRSIVEKLVPYITERAKANDPNWQDLEFRARRLSAFRN</sequence>
<evidence type="ECO:0000313" key="4">
    <source>
        <dbReference type="Proteomes" id="UP000242287"/>
    </source>
</evidence>
<dbReference type="Pfam" id="PF20153">
    <property type="entry name" value="DUF6535"/>
    <property type="match status" value="1"/>
</dbReference>
<keyword evidence="4" id="KW-1185">Reference proteome</keyword>
<feature type="transmembrane region" description="Helical" evidence="1">
    <location>
        <begin position="167"/>
        <end position="195"/>
    </location>
</feature>
<dbReference type="OrthoDB" id="3235960at2759"/>
<evidence type="ECO:0000256" key="1">
    <source>
        <dbReference type="SAM" id="Phobius"/>
    </source>
</evidence>
<feature type="transmembrane region" description="Helical" evidence="1">
    <location>
        <begin position="216"/>
        <end position="235"/>
    </location>
</feature>
<dbReference type="InterPro" id="IPR045338">
    <property type="entry name" value="DUF6535"/>
</dbReference>
<keyword evidence="1" id="KW-0812">Transmembrane</keyword>
<reference evidence="3 4" key="1">
    <citation type="submission" date="2014-02" db="EMBL/GenBank/DDBJ databases">
        <title>Transposable element dynamics among asymbiotic and ectomycorrhizal Amanita fungi.</title>
        <authorList>
            <consortium name="DOE Joint Genome Institute"/>
            <person name="Hess J."/>
            <person name="Skrede I."/>
            <person name="Wolfe B."/>
            <person name="LaButti K."/>
            <person name="Ohm R.A."/>
            <person name="Grigoriev I.V."/>
            <person name="Pringle A."/>
        </authorList>
    </citation>
    <scope>NUCLEOTIDE SEQUENCE [LARGE SCALE GENOMIC DNA]</scope>
    <source>
        <strain evidence="3 4">SKay4041</strain>
    </source>
</reference>
<evidence type="ECO:0000313" key="3">
    <source>
        <dbReference type="EMBL" id="PFH52675.1"/>
    </source>
</evidence>
<dbReference type="STRING" id="703135.A0A2A9NNW1"/>
<evidence type="ECO:0000259" key="2">
    <source>
        <dbReference type="Pfam" id="PF20153"/>
    </source>
</evidence>
<keyword evidence="1" id="KW-1133">Transmembrane helix</keyword>
<proteinExistence type="predicted"/>
<gene>
    <name evidence="3" type="ORF">AMATHDRAFT_56728</name>
</gene>
<feature type="domain" description="DUF6535" evidence="2">
    <location>
        <begin position="1"/>
        <end position="159"/>
    </location>
</feature>
<accession>A0A2A9NNW1</accession>
<feature type="transmembrane region" description="Helical" evidence="1">
    <location>
        <begin position="12"/>
        <end position="34"/>
    </location>
</feature>
<dbReference type="EMBL" id="KZ301978">
    <property type="protein sequence ID" value="PFH52675.1"/>
    <property type="molecule type" value="Genomic_DNA"/>
</dbReference>
<feature type="transmembrane region" description="Helical" evidence="1">
    <location>
        <begin position="78"/>
        <end position="98"/>
    </location>
</feature>
<keyword evidence="1" id="KW-0472">Membrane</keyword>
<feature type="transmembrane region" description="Helical" evidence="1">
    <location>
        <begin position="141"/>
        <end position="161"/>
    </location>
</feature>
<dbReference type="Proteomes" id="UP000242287">
    <property type="component" value="Unassembled WGS sequence"/>
</dbReference>
<protein>
    <recommendedName>
        <fullName evidence="2">DUF6535 domain-containing protein</fullName>
    </recommendedName>
</protein>